<dbReference type="PANTHER" id="PTHR27003:SF359">
    <property type="entry name" value="SERINE_THREONINE-PROTEIN KINASE UNC-51-RELATED"/>
    <property type="match status" value="1"/>
</dbReference>
<dbReference type="InterPro" id="IPR000719">
    <property type="entry name" value="Prot_kinase_dom"/>
</dbReference>
<dbReference type="PANTHER" id="PTHR27003">
    <property type="entry name" value="OS07G0166700 PROTEIN"/>
    <property type="match status" value="1"/>
</dbReference>
<reference evidence="2" key="1">
    <citation type="journal article" date="2022" name="Int. J. Mol. Sci.">
        <title>Draft Genome of Tanacetum Coccineum: Genomic Comparison of Closely Related Tanacetum-Family Plants.</title>
        <authorList>
            <person name="Yamashiro T."/>
            <person name="Shiraishi A."/>
            <person name="Nakayama K."/>
            <person name="Satake H."/>
        </authorList>
    </citation>
    <scope>NUCLEOTIDE SEQUENCE</scope>
</reference>
<reference evidence="2" key="2">
    <citation type="submission" date="2022-01" db="EMBL/GenBank/DDBJ databases">
        <authorList>
            <person name="Yamashiro T."/>
            <person name="Shiraishi A."/>
            <person name="Satake H."/>
            <person name="Nakayama K."/>
        </authorList>
    </citation>
    <scope>NUCLEOTIDE SEQUENCE</scope>
</reference>
<sequence>MSSPGNLRLEDLRIPLVEILSATNDFSHENLIGVGGIGTVYKGQLTERLQNRTAAVKRFHYYQGKEDFLNELNSISKFQHENIISFIGYCGEGDEMIIVSEYAINGTLVDHLKDPNKRLSMTWTQRLKICLGAAKAINYLHFGLSDDNVVIHRNIKSDVILLDKNLEAKISSFVLSIEVGRNQQHIYKHVGGTDYYMDPIHRESGILKKELDVYSFGVVMFELLSGTLAYRPMKIGDGKPQPLINLVRRYYNIDGLDKLIDPRIRDQTDRRSLDTFKEIAYRCISYNLNERPSMDRIVKRITEALEIHVSD</sequence>
<dbReference type="InterPro" id="IPR045272">
    <property type="entry name" value="ANXUR1/2-like"/>
</dbReference>
<dbReference type="GO" id="GO:0016301">
    <property type="term" value="F:kinase activity"/>
    <property type="evidence" value="ECO:0007669"/>
    <property type="project" value="UniProtKB-KW"/>
</dbReference>
<dbReference type="Gene3D" id="1.10.510.10">
    <property type="entry name" value="Transferase(Phosphotransferase) domain 1"/>
    <property type="match status" value="1"/>
</dbReference>
<keyword evidence="3" id="KW-1185">Reference proteome</keyword>
<name>A0ABQ5HXF0_9ASTR</name>
<dbReference type="SUPFAM" id="SSF56112">
    <property type="entry name" value="Protein kinase-like (PK-like)"/>
    <property type="match status" value="1"/>
</dbReference>
<dbReference type="EMBL" id="BQNB010020078">
    <property type="protein sequence ID" value="GJT92099.1"/>
    <property type="molecule type" value="Genomic_DNA"/>
</dbReference>
<protein>
    <submittedName>
        <fullName evidence="2">Protein kinase, ATP binding site-containing protein</fullName>
    </submittedName>
</protein>
<evidence type="ECO:0000313" key="3">
    <source>
        <dbReference type="Proteomes" id="UP001151760"/>
    </source>
</evidence>
<dbReference type="Gene3D" id="3.30.200.20">
    <property type="entry name" value="Phosphorylase Kinase, domain 1"/>
    <property type="match status" value="1"/>
</dbReference>
<evidence type="ECO:0000313" key="2">
    <source>
        <dbReference type="EMBL" id="GJT92099.1"/>
    </source>
</evidence>
<dbReference type="Proteomes" id="UP001151760">
    <property type="component" value="Unassembled WGS sequence"/>
</dbReference>
<dbReference type="Pfam" id="PF07714">
    <property type="entry name" value="PK_Tyr_Ser-Thr"/>
    <property type="match status" value="1"/>
</dbReference>
<keyword evidence="2" id="KW-0418">Kinase</keyword>
<gene>
    <name evidence="2" type="ORF">Tco_1080944</name>
</gene>
<feature type="domain" description="Protein kinase" evidence="1">
    <location>
        <begin position="26"/>
        <end position="305"/>
    </location>
</feature>
<dbReference type="InterPro" id="IPR001245">
    <property type="entry name" value="Ser-Thr/Tyr_kinase_cat_dom"/>
</dbReference>
<proteinExistence type="predicted"/>
<comment type="caution">
    <text evidence="2">The sequence shown here is derived from an EMBL/GenBank/DDBJ whole genome shotgun (WGS) entry which is preliminary data.</text>
</comment>
<dbReference type="PROSITE" id="PS50011">
    <property type="entry name" value="PROTEIN_KINASE_DOM"/>
    <property type="match status" value="1"/>
</dbReference>
<evidence type="ECO:0000259" key="1">
    <source>
        <dbReference type="PROSITE" id="PS50011"/>
    </source>
</evidence>
<keyword evidence="2" id="KW-0808">Transferase</keyword>
<accession>A0ABQ5HXF0</accession>
<dbReference type="InterPro" id="IPR011009">
    <property type="entry name" value="Kinase-like_dom_sf"/>
</dbReference>
<organism evidence="2 3">
    <name type="scientific">Tanacetum coccineum</name>
    <dbReference type="NCBI Taxonomy" id="301880"/>
    <lineage>
        <taxon>Eukaryota</taxon>
        <taxon>Viridiplantae</taxon>
        <taxon>Streptophyta</taxon>
        <taxon>Embryophyta</taxon>
        <taxon>Tracheophyta</taxon>
        <taxon>Spermatophyta</taxon>
        <taxon>Magnoliopsida</taxon>
        <taxon>eudicotyledons</taxon>
        <taxon>Gunneridae</taxon>
        <taxon>Pentapetalae</taxon>
        <taxon>asterids</taxon>
        <taxon>campanulids</taxon>
        <taxon>Asterales</taxon>
        <taxon>Asteraceae</taxon>
        <taxon>Asteroideae</taxon>
        <taxon>Anthemideae</taxon>
        <taxon>Anthemidinae</taxon>
        <taxon>Tanacetum</taxon>
    </lineage>
</organism>